<keyword evidence="2" id="KW-1185">Reference proteome</keyword>
<protein>
    <submittedName>
        <fullName evidence="1">Uncharacterized protein</fullName>
    </submittedName>
</protein>
<organism evidence="1 2">
    <name type="scientific">Zonotrichia albicollis</name>
    <name type="common">White-throated sparrow</name>
    <name type="synonym">Fringilla albicollis</name>
    <dbReference type="NCBI Taxonomy" id="44394"/>
    <lineage>
        <taxon>Eukaryota</taxon>
        <taxon>Metazoa</taxon>
        <taxon>Chordata</taxon>
        <taxon>Craniata</taxon>
        <taxon>Vertebrata</taxon>
        <taxon>Euteleostomi</taxon>
        <taxon>Archelosauria</taxon>
        <taxon>Archosauria</taxon>
        <taxon>Dinosauria</taxon>
        <taxon>Saurischia</taxon>
        <taxon>Theropoda</taxon>
        <taxon>Coelurosauria</taxon>
        <taxon>Aves</taxon>
        <taxon>Neognathae</taxon>
        <taxon>Neoaves</taxon>
        <taxon>Telluraves</taxon>
        <taxon>Australaves</taxon>
        <taxon>Passeriformes</taxon>
        <taxon>Passerellidae</taxon>
        <taxon>Zonotrichia</taxon>
    </lineage>
</organism>
<reference evidence="1" key="2">
    <citation type="submission" date="2025-09" db="UniProtKB">
        <authorList>
            <consortium name="Ensembl"/>
        </authorList>
    </citation>
    <scope>IDENTIFICATION</scope>
</reference>
<accession>A0A8D2MYT1</accession>
<sequence>MCTSGRSDCWIKPGLWHSKARFMASMCHIIEEYSHPFKDDILVSTDILTYDTPDGPNAARPVGEAPERSWR</sequence>
<name>A0A8D2MYT1_ZONAL</name>
<dbReference type="AlphaFoldDB" id="A0A8D2MYT1"/>
<proteinExistence type="predicted"/>
<dbReference type="Proteomes" id="UP000694413">
    <property type="component" value="Unassembled WGS sequence"/>
</dbReference>
<dbReference type="Gene3D" id="6.10.250.2320">
    <property type="match status" value="1"/>
</dbReference>
<evidence type="ECO:0000313" key="2">
    <source>
        <dbReference type="Proteomes" id="UP000694413"/>
    </source>
</evidence>
<reference evidence="1" key="1">
    <citation type="submission" date="2025-08" db="UniProtKB">
        <authorList>
            <consortium name="Ensembl"/>
        </authorList>
    </citation>
    <scope>IDENTIFICATION</scope>
</reference>
<evidence type="ECO:0000313" key="1">
    <source>
        <dbReference type="Ensembl" id="ENSZALP00000013318.1"/>
    </source>
</evidence>
<dbReference type="Ensembl" id="ENSZALT00000018163.1">
    <property type="protein sequence ID" value="ENSZALP00000013318.1"/>
    <property type="gene ID" value="ENSZALG00000011096.1"/>
</dbReference>